<dbReference type="Pfam" id="PF00383">
    <property type="entry name" value="dCMP_cyt_deam_1"/>
    <property type="match status" value="1"/>
</dbReference>
<dbReference type="InterPro" id="IPR002125">
    <property type="entry name" value="CMP_dCMP_dom"/>
</dbReference>
<dbReference type="AlphaFoldDB" id="A0ABD6EH24"/>
<evidence type="ECO:0000256" key="11">
    <source>
        <dbReference type="ARBA" id="ARBA00071625"/>
    </source>
</evidence>
<dbReference type="EMBL" id="JBGFUD010004021">
    <property type="protein sequence ID" value="MFH4979283.1"/>
    <property type="molecule type" value="Genomic_DNA"/>
</dbReference>
<evidence type="ECO:0000256" key="3">
    <source>
        <dbReference type="ARBA" id="ARBA00022723"/>
    </source>
</evidence>
<dbReference type="FunFam" id="3.40.140.10:FF:000021">
    <property type="entry name" value="Deoxycytidylate deaminase"/>
    <property type="match status" value="1"/>
</dbReference>
<evidence type="ECO:0000313" key="14">
    <source>
        <dbReference type="Proteomes" id="UP001608902"/>
    </source>
</evidence>
<dbReference type="GO" id="GO:0004132">
    <property type="term" value="F:dCMP deaminase activity"/>
    <property type="evidence" value="ECO:0007669"/>
    <property type="project" value="UniProtKB-EC"/>
</dbReference>
<protein>
    <recommendedName>
        <fullName evidence="11">Probable deoxycytidylate deaminase</fullName>
        <ecNumber evidence="8">3.5.4.12</ecNumber>
    </recommendedName>
    <alternativeName>
        <fullName evidence="9">dCMP deaminase</fullName>
    </alternativeName>
</protein>
<sequence>MSWLSTSASSSDICAESVDRGDMLGDEKGVNTIHDTGKRSDYLSWEEYFMAVAHLAAQRSKDPCTQVGAVIVNSQKKIVAVGYNGMPNRCSDNELPWIKSSNNPLENKFMYVCHAELNAVLNKNCESLNDSVMYTVLFPCNECAKLIIQTGIREVVFTRDKPNKVEMKAAKRMFDMAGVKYRLFTSKRFVTIDLSNGNTNIVRP</sequence>
<dbReference type="Proteomes" id="UP001608902">
    <property type="component" value="Unassembled WGS sequence"/>
</dbReference>
<evidence type="ECO:0000313" key="13">
    <source>
        <dbReference type="EMBL" id="MFH4979283.1"/>
    </source>
</evidence>
<dbReference type="GO" id="GO:0046872">
    <property type="term" value="F:metal ion binding"/>
    <property type="evidence" value="ECO:0007669"/>
    <property type="project" value="UniProtKB-KW"/>
</dbReference>
<comment type="cofactor">
    <cofactor evidence="1">
        <name>Zn(2+)</name>
        <dbReference type="ChEBI" id="CHEBI:29105"/>
    </cofactor>
</comment>
<dbReference type="EC" id="3.5.4.12" evidence="8"/>
<evidence type="ECO:0000256" key="5">
    <source>
        <dbReference type="ARBA" id="ARBA00022801"/>
    </source>
</evidence>
<evidence type="ECO:0000259" key="12">
    <source>
        <dbReference type="PROSITE" id="PS51747"/>
    </source>
</evidence>
<reference evidence="13 14" key="1">
    <citation type="submission" date="2024-08" db="EMBL/GenBank/DDBJ databases">
        <title>Gnathostoma spinigerum genome.</title>
        <authorList>
            <person name="Gonzalez-Bertolin B."/>
            <person name="Monzon S."/>
            <person name="Zaballos A."/>
            <person name="Jimenez P."/>
            <person name="Dekumyoy P."/>
            <person name="Varona S."/>
            <person name="Cuesta I."/>
            <person name="Sumanam S."/>
            <person name="Adisakwattana P."/>
            <person name="Gasser R.B."/>
            <person name="Hernandez-Gonzalez A."/>
            <person name="Young N.D."/>
            <person name="Perteguer M.J."/>
        </authorList>
    </citation>
    <scope>NUCLEOTIDE SEQUENCE [LARGE SCALE GENOMIC DNA]</scope>
    <source>
        <strain evidence="13">AL3</strain>
        <tissue evidence="13">Liver</tissue>
    </source>
</reference>
<dbReference type="PROSITE" id="PS51747">
    <property type="entry name" value="CYT_DCMP_DEAMINASES_2"/>
    <property type="match status" value="1"/>
</dbReference>
<evidence type="ECO:0000256" key="4">
    <source>
        <dbReference type="ARBA" id="ARBA00022727"/>
    </source>
</evidence>
<dbReference type="SUPFAM" id="SSF53927">
    <property type="entry name" value="Cytidine deaminase-like"/>
    <property type="match status" value="1"/>
</dbReference>
<evidence type="ECO:0000256" key="8">
    <source>
        <dbReference type="ARBA" id="ARBA00038938"/>
    </source>
</evidence>
<dbReference type="PANTHER" id="PTHR11086">
    <property type="entry name" value="DEOXYCYTIDYLATE DEAMINASE-RELATED"/>
    <property type="match status" value="1"/>
</dbReference>
<dbReference type="GO" id="GO:0009165">
    <property type="term" value="P:nucleotide biosynthetic process"/>
    <property type="evidence" value="ECO:0007669"/>
    <property type="project" value="UniProtKB-KW"/>
</dbReference>
<dbReference type="PROSITE" id="PS00903">
    <property type="entry name" value="CYT_DCMP_DEAMINASES_1"/>
    <property type="match status" value="1"/>
</dbReference>
<dbReference type="InterPro" id="IPR015517">
    <property type="entry name" value="dCMP_deaminase-rel"/>
</dbReference>
<dbReference type="CDD" id="cd01286">
    <property type="entry name" value="deoxycytidylate_deaminase"/>
    <property type="match status" value="1"/>
</dbReference>
<dbReference type="InterPro" id="IPR016193">
    <property type="entry name" value="Cytidine_deaminase-like"/>
</dbReference>
<dbReference type="InterPro" id="IPR016192">
    <property type="entry name" value="APOBEC/CMP_deaminase_Zn-bd"/>
</dbReference>
<evidence type="ECO:0000256" key="10">
    <source>
        <dbReference type="ARBA" id="ARBA00052978"/>
    </source>
</evidence>
<dbReference type="InterPro" id="IPR035105">
    <property type="entry name" value="Deoxycytidylate_deaminase_dom"/>
</dbReference>
<dbReference type="Gene3D" id="3.40.140.10">
    <property type="entry name" value="Cytidine Deaminase, domain 2"/>
    <property type="match status" value="1"/>
</dbReference>
<proteinExistence type="inferred from homology"/>
<dbReference type="PANTHER" id="PTHR11086:SF18">
    <property type="entry name" value="DEOXYCYTIDYLATE DEAMINASE"/>
    <property type="match status" value="1"/>
</dbReference>
<evidence type="ECO:0000256" key="1">
    <source>
        <dbReference type="ARBA" id="ARBA00001947"/>
    </source>
</evidence>
<accession>A0ABD6EH24</accession>
<name>A0ABD6EH24_9BILA</name>
<gene>
    <name evidence="13" type="ORF">AB6A40_005992</name>
</gene>
<evidence type="ECO:0000256" key="9">
    <source>
        <dbReference type="ARBA" id="ARBA00041763"/>
    </source>
</evidence>
<keyword evidence="4" id="KW-0545">Nucleotide biosynthesis</keyword>
<keyword evidence="14" id="KW-1185">Reference proteome</keyword>
<keyword evidence="5" id="KW-0378">Hydrolase</keyword>
<feature type="domain" description="CMP/dCMP-type deaminase" evidence="12">
    <location>
        <begin position="44"/>
        <end position="181"/>
    </location>
</feature>
<evidence type="ECO:0000256" key="7">
    <source>
        <dbReference type="ARBA" id="ARBA00037036"/>
    </source>
</evidence>
<organism evidence="13 14">
    <name type="scientific">Gnathostoma spinigerum</name>
    <dbReference type="NCBI Taxonomy" id="75299"/>
    <lineage>
        <taxon>Eukaryota</taxon>
        <taxon>Metazoa</taxon>
        <taxon>Ecdysozoa</taxon>
        <taxon>Nematoda</taxon>
        <taxon>Chromadorea</taxon>
        <taxon>Rhabditida</taxon>
        <taxon>Spirurina</taxon>
        <taxon>Gnathostomatomorpha</taxon>
        <taxon>Gnathostomatoidea</taxon>
        <taxon>Gnathostomatidae</taxon>
        <taxon>Gnathostoma</taxon>
    </lineage>
</organism>
<comment type="catalytic activity">
    <reaction evidence="10">
        <text>dCMP + H2O + H(+) = dUMP + NH4(+)</text>
        <dbReference type="Rhea" id="RHEA:22924"/>
        <dbReference type="ChEBI" id="CHEBI:15377"/>
        <dbReference type="ChEBI" id="CHEBI:15378"/>
        <dbReference type="ChEBI" id="CHEBI:28938"/>
        <dbReference type="ChEBI" id="CHEBI:57566"/>
        <dbReference type="ChEBI" id="CHEBI:246422"/>
        <dbReference type="EC" id="3.5.4.12"/>
    </reaction>
</comment>
<comment type="caution">
    <text evidence="13">The sequence shown here is derived from an EMBL/GenBank/DDBJ whole genome shotgun (WGS) entry which is preliminary data.</text>
</comment>
<keyword evidence="3" id="KW-0479">Metal-binding</keyword>
<comment type="similarity">
    <text evidence="2">Belongs to the cytidine and deoxycytidylate deaminase family.</text>
</comment>
<keyword evidence="6" id="KW-0862">Zinc</keyword>
<evidence type="ECO:0000256" key="2">
    <source>
        <dbReference type="ARBA" id="ARBA00006576"/>
    </source>
</evidence>
<comment type="function">
    <text evidence="7">Supplies the nucleotide substrate for thymidylate synthetase.</text>
</comment>
<evidence type="ECO:0000256" key="6">
    <source>
        <dbReference type="ARBA" id="ARBA00022833"/>
    </source>
</evidence>